<sequence>MDQFDLEQLNEVFDGPEDNNYDVVDLMPKAKTPQMFLLKGEGIHNLVVRLMAQKEGGDTLRNLMPNDKNVVVFVMTLNDKGNLGELKGGLGGNPVRALVTIFDTVYKAINPTVTQTIMFRFPAKKMGGQERSVRRVLERLIKVRGKNHFAVLSELANYSAKYSYVVAHKRNMEYTDLPGASVDTEKFKKVDTKVGDVYIDNDTGKETTLANAVAGEIAKKYDKITTASVISKTKLSRKVLMGAMYSAEVFNTKRNSENQELFDNFSDSNSVHESTGTKSPIQKDINTIDMPALGKYLEDFQVKGWKTSDSVSQMHTFKLKDAIEGIAKSKLAFKPGGKDSAAITNTLINGVGAIISKASPKNLQAAIVEISELVSRTDFGEMEKWERISITRTIIAAVLNGPVGNRIREAYTSDASKKETYYQYPKEQIEAIETYTGYRYENINNFLIGLDEKLHPEDLKTIRNLDEAFKNGSTLEKGTVLYRGQKMKIDQVRPMLDNKVLYFKNFVSTSLQPVIYSQFANSTPNIEPGAQDQTDFTSADLAQSTSFDDGDKERIEDNDSRVSVDCGIVIKGADKINVIIPGAVSSYPMECEVILPRGTALKITKALGERADGSSEGTMLLETNVISADQLDESTDVYDGDTFLTEGRLEKINPFSFSAFYNNEVISEAIIPDDSSAAELLLAIIDLSDLSNKFK</sequence>
<dbReference type="Gene3D" id="3.90.176.10">
    <property type="entry name" value="Toxin ADP-ribosyltransferase, Chain A, domain 1"/>
    <property type="match status" value="1"/>
</dbReference>
<dbReference type="GO" id="GO:0005576">
    <property type="term" value="C:extracellular region"/>
    <property type="evidence" value="ECO:0007669"/>
    <property type="project" value="InterPro"/>
</dbReference>
<dbReference type="KEGG" id="vg:9926090"/>
<feature type="domain" description="ADP ribosyltransferase" evidence="1">
    <location>
        <begin position="418"/>
        <end position="613"/>
    </location>
</feature>
<proteinExistence type="predicted"/>
<dbReference type="EMBL" id="GU911519">
    <property type="protein sequence ID" value="ADG36165.1"/>
    <property type="molecule type" value="Genomic_DNA"/>
</dbReference>
<dbReference type="PROSITE" id="PS51996">
    <property type="entry name" value="TR_MART"/>
    <property type="match status" value="1"/>
</dbReference>
<dbReference type="Pfam" id="PF03496">
    <property type="entry name" value="ADPrib_exo_Tox"/>
    <property type="match status" value="1"/>
</dbReference>
<evidence type="ECO:0000313" key="3">
    <source>
        <dbReference type="Proteomes" id="UP000008730"/>
    </source>
</evidence>
<accession>E5E4I1</accession>
<evidence type="ECO:0000313" key="2">
    <source>
        <dbReference type="EMBL" id="ADG36165.1"/>
    </source>
</evidence>
<protein>
    <submittedName>
        <fullName evidence="2">Alt RNA polymerase ADP-ribosylase</fullName>
    </submittedName>
</protein>
<dbReference type="Proteomes" id="UP000008730">
    <property type="component" value="Segment"/>
</dbReference>
<name>E5E4I1_9CAUD</name>
<dbReference type="InterPro" id="IPR003540">
    <property type="entry name" value="ADP-ribosyltransferase"/>
</dbReference>
<dbReference type="GeneID" id="9926090"/>
<evidence type="ECO:0000259" key="1">
    <source>
        <dbReference type="Pfam" id="PF03496"/>
    </source>
</evidence>
<dbReference type="SUPFAM" id="SSF56399">
    <property type="entry name" value="ADP-ribosylation"/>
    <property type="match status" value="1"/>
</dbReference>
<gene>
    <name evidence="2" type="primary">alt</name>
    <name evidence="2" type="ORF">Acj61p200</name>
</gene>
<dbReference type="OrthoDB" id="1983at10239"/>
<organism evidence="2 3">
    <name type="scientific">Acinetobacter phage Acj61</name>
    <dbReference type="NCBI Taxonomy" id="760732"/>
    <lineage>
        <taxon>Viruses</taxon>
        <taxon>Duplodnaviria</taxon>
        <taxon>Heunggongvirae</taxon>
        <taxon>Uroviricota</taxon>
        <taxon>Caudoviricetes</taxon>
        <taxon>Pantevenvirales</taxon>
        <taxon>Straboviridae</taxon>
        <taxon>Twarogvirinae</taxon>
        <taxon>Lasallevirus</taxon>
        <taxon>Lasallevirus Acj61</taxon>
        <taxon>Acinetobacter virus Acj61</taxon>
    </lineage>
</organism>
<dbReference type="RefSeq" id="YP_004009817.1">
    <property type="nucleotide sequence ID" value="NC_014661.1"/>
</dbReference>
<reference evidence="2 3" key="1">
    <citation type="journal article" date="2010" name="Virol. J.">
        <title>Genomes of the T4-related bacteriophages as windows on microbial genome evolution.</title>
        <authorList>
            <person name="Petrov V.M."/>
            <person name="Ratnayaka S."/>
            <person name="Nolan J.M."/>
            <person name="Miller E.S."/>
            <person name="Karam J.D."/>
        </authorList>
    </citation>
    <scope>NUCLEOTIDE SEQUENCE [LARGE SCALE GENOMIC DNA]</scope>
</reference>
<keyword evidence="3" id="KW-1185">Reference proteome</keyword>